<dbReference type="EMBL" id="AM406670">
    <property type="protein sequence ID" value="CAL94797.1"/>
    <property type="molecule type" value="Genomic_DNA"/>
</dbReference>
<dbReference type="Proteomes" id="UP000002588">
    <property type="component" value="Chromosome"/>
</dbReference>
<dbReference type="GO" id="GO:0015628">
    <property type="term" value="P:protein secretion by the type II secretion system"/>
    <property type="evidence" value="ECO:0007669"/>
    <property type="project" value="InterPro"/>
</dbReference>
<evidence type="ECO:0000256" key="2">
    <source>
        <dbReference type="SAM" id="Phobius"/>
    </source>
</evidence>
<keyword evidence="2" id="KW-0812">Transmembrane</keyword>
<dbReference type="AlphaFoldDB" id="A1K7J2"/>
<evidence type="ECO:0000313" key="4">
    <source>
        <dbReference type="Proteomes" id="UP000002588"/>
    </source>
</evidence>
<evidence type="ECO:0000313" key="3">
    <source>
        <dbReference type="EMBL" id="CAL94797.1"/>
    </source>
</evidence>
<dbReference type="PRINTS" id="PR00813">
    <property type="entry name" value="BCTERIALGSPG"/>
</dbReference>
<dbReference type="PROSITE" id="PS00409">
    <property type="entry name" value="PROKAR_NTER_METHYL"/>
    <property type="match status" value="1"/>
</dbReference>
<dbReference type="InterPro" id="IPR045584">
    <property type="entry name" value="Pilin-like"/>
</dbReference>
<sequence length="137" mass="14912">MTTSFASRPFAVARRRGGFSLIELMIVVALIAILASIGWPNYQDYVRKTNRAAAKSFLTEVIQRQQQYMLDARSYADDLSTLGMTVPPDVSRHYTITEPFTIAASPPSVRVTAVAIGSQVPDGNLSLSSTGATTGRW</sequence>
<feature type="transmembrane region" description="Helical" evidence="2">
    <location>
        <begin position="21"/>
        <end position="39"/>
    </location>
</feature>
<name>A1K7J2_AZOSB</name>
<dbReference type="STRING" id="62928.azo2180"/>
<dbReference type="GO" id="GO:0043683">
    <property type="term" value="P:type IV pilus assembly"/>
    <property type="evidence" value="ECO:0007669"/>
    <property type="project" value="InterPro"/>
</dbReference>
<reference evidence="3 4" key="1">
    <citation type="journal article" date="2006" name="Nat. Biotechnol.">
        <title>Complete genome of the mutualistic, N2-fixing grass endophyte Azoarcus sp. strain BH72.</title>
        <authorList>
            <person name="Krause A."/>
            <person name="Ramakumar A."/>
            <person name="Bartels D."/>
            <person name="Battistoni F."/>
            <person name="Bekel T."/>
            <person name="Boch J."/>
            <person name="Boehm M."/>
            <person name="Friedrich F."/>
            <person name="Hurek T."/>
            <person name="Krause L."/>
            <person name="Linke B."/>
            <person name="McHardy A.C."/>
            <person name="Sarkar A."/>
            <person name="Schneiker S."/>
            <person name="Syed A.A."/>
            <person name="Thauer R."/>
            <person name="Vorhoelter F.-J."/>
            <person name="Weidner S."/>
            <person name="Puehler A."/>
            <person name="Reinhold-Hurek B."/>
            <person name="Kaiser O."/>
            <person name="Goesmann A."/>
        </authorList>
    </citation>
    <scope>NUCLEOTIDE SEQUENCE [LARGE SCALE GENOMIC DNA]</scope>
    <source>
        <strain evidence="3 4">BH72</strain>
    </source>
</reference>
<dbReference type="eggNOG" id="COG4968">
    <property type="taxonomic scope" value="Bacteria"/>
</dbReference>
<dbReference type="InterPro" id="IPR012902">
    <property type="entry name" value="N_methyl_site"/>
</dbReference>
<keyword evidence="2" id="KW-0472">Membrane</keyword>
<accession>A1K7J2</accession>
<evidence type="ECO:0000256" key="1">
    <source>
        <dbReference type="ARBA" id="ARBA00022481"/>
    </source>
</evidence>
<dbReference type="InterPro" id="IPR031982">
    <property type="entry name" value="PilE-like"/>
</dbReference>
<dbReference type="InterPro" id="IPR000983">
    <property type="entry name" value="Bac_GSPG_pilin"/>
</dbReference>
<keyword evidence="4" id="KW-1185">Reference proteome</keyword>
<keyword evidence="1" id="KW-0488">Methylation</keyword>
<keyword evidence="2" id="KW-1133">Transmembrane helix</keyword>
<dbReference type="Gene3D" id="3.30.700.10">
    <property type="entry name" value="Glycoprotein, Type 4 Pilin"/>
    <property type="match status" value="1"/>
</dbReference>
<dbReference type="RefSeq" id="WP_011765911.1">
    <property type="nucleotide sequence ID" value="NC_008702.1"/>
</dbReference>
<dbReference type="GO" id="GO:0015627">
    <property type="term" value="C:type II protein secretion system complex"/>
    <property type="evidence" value="ECO:0007669"/>
    <property type="project" value="InterPro"/>
</dbReference>
<organism evidence="3 4">
    <name type="scientific">Azoarcus sp. (strain BH72)</name>
    <dbReference type="NCBI Taxonomy" id="418699"/>
    <lineage>
        <taxon>Bacteria</taxon>
        <taxon>Pseudomonadati</taxon>
        <taxon>Pseudomonadota</taxon>
        <taxon>Betaproteobacteria</taxon>
        <taxon>Rhodocyclales</taxon>
        <taxon>Zoogloeaceae</taxon>
        <taxon>Azoarcus</taxon>
    </lineage>
</organism>
<protein>
    <submittedName>
        <fullName evidence="3">Conserved hypothetical prepilin like protein</fullName>
    </submittedName>
</protein>
<proteinExistence type="predicted"/>
<gene>
    <name evidence="3" type="ordered locus">azo2180</name>
</gene>
<dbReference type="Pfam" id="PF16732">
    <property type="entry name" value="ComP_DUS"/>
    <property type="match status" value="1"/>
</dbReference>
<dbReference type="HOGENOM" id="CLU_091705_6_2_4"/>
<dbReference type="NCBIfam" id="TIGR02532">
    <property type="entry name" value="IV_pilin_GFxxxE"/>
    <property type="match status" value="1"/>
</dbReference>
<dbReference type="SUPFAM" id="SSF54523">
    <property type="entry name" value="Pili subunits"/>
    <property type="match status" value="1"/>
</dbReference>
<dbReference type="Pfam" id="PF07963">
    <property type="entry name" value="N_methyl"/>
    <property type="match status" value="1"/>
</dbReference>
<dbReference type="KEGG" id="azo:azo2180"/>